<dbReference type="OrthoDB" id="9802846at2"/>
<dbReference type="SUPFAM" id="SSF160719">
    <property type="entry name" value="gpW/gp25-like"/>
    <property type="match status" value="1"/>
</dbReference>
<dbReference type="InterPro" id="IPR007048">
    <property type="entry name" value="IraD/Gp25-like"/>
</dbReference>
<dbReference type="RefSeq" id="WP_126777643.1">
    <property type="nucleotide sequence ID" value="NZ_PIPM01000016.1"/>
</dbReference>
<dbReference type="Proteomes" id="UP000288405">
    <property type="component" value="Unassembled WGS sequence"/>
</dbReference>
<proteinExistence type="predicted"/>
<comment type="caution">
    <text evidence="2">The sequence shown here is derived from an EMBL/GenBank/DDBJ whole genome shotgun (WGS) entry which is preliminary data.</text>
</comment>
<reference evidence="2 3" key="1">
    <citation type="journal article" date="2011" name="Front. Microbiol.">
        <title>Genomic signatures of strain selection and enhancement in Bacillus atrophaeus var. globigii, a historical biowarfare simulant.</title>
        <authorList>
            <person name="Gibbons H.S."/>
            <person name="Broomall S.M."/>
            <person name="McNew L.A."/>
            <person name="Daligault H."/>
            <person name="Chapman C."/>
            <person name="Bruce D."/>
            <person name="Karavis M."/>
            <person name="Krepps M."/>
            <person name="McGregor P.A."/>
            <person name="Hong C."/>
            <person name="Park K.H."/>
            <person name="Akmal A."/>
            <person name="Feldman A."/>
            <person name="Lin J.S."/>
            <person name="Chang W.E."/>
            <person name="Higgs B.W."/>
            <person name="Demirev P."/>
            <person name="Lindquist J."/>
            <person name="Liem A."/>
            <person name="Fochler E."/>
            <person name="Read T.D."/>
            <person name="Tapia R."/>
            <person name="Johnson S."/>
            <person name="Bishop-Lilly K.A."/>
            <person name="Detter C."/>
            <person name="Han C."/>
            <person name="Sozhamannan S."/>
            <person name="Rosenzweig C.N."/>
            <person name="Skowronski E.W."/>
        </authorList>
    </citation>
    <scope>NUCLEOTIDE SEQUENCE [LARGE SCALE GENOMIC DNA]</scope>
    <source>
        <strain evidence="2 3">GYP-17</strain>
    </source>
</reference>
<dbReference type="Pfam" id="PF04965">
    <property type="entry name" value="GPW_gp25"/>
    <property type="match status" value="1"/>
</dbReference>
<dbReference type="Gene3D" id="3.10.450.40">
    <property type="match status" value="1"/>
</dbReference>
<name>A0A432WB53_9GAMM</name>
<accession>A0A432WB53</accession>
<keyword evidence="3" id="KW-1185">Reference proteome</keyword>
<sequence length="115" mass="13076">MAWHGMNRSTGKAIDETDHIRQSVRDILTTPIGSRVMRRDYGSLLFELIDQPVNRANRLRLMAATVSALTQWEPRINVTRLDPYHDQSGRVIISMEAERVDTGEMITIAGIQVNE</sequence>
<protein>
    <recommendedName>
        <fullName evidence="1">IraD/Gp25-like domain-containing protein</fullName>
    </recommendedName>
</protein>
<dbReference type="EMBL" id="PIPM01000016">
    <property type="protein sequence ID" value="RUO28193.1"/>
    <property type="molecule type" value="Genomic_DNA"/>
</dbReference>
<feature type="domain" description="IraD/Gp25-like" evidence="1">
    <location>
        <begin position="17"/>
        <end position="97"/>
    </location>
</feature>
<gene>
    <name evidence="2" type="ORF">CWE11_10820</name>
</gene>
<evidence type="ECO:0000313" key="3">
    <source>
        <dbReference type="Proteomes" id="UP000288405"/>
    </source>
</evidence>
<organism evidence="2 3">
    <name type="scientific">Aliidiomarina sanyensis</name>
    <dbReference type="NCBI Taxonomy" id="1249555"/>
    <lineage>
        <taxon>Bacteria</taxon>
        <taxon>Pseudomonadati</taxon>
        <taxon>Pseudomonadota</taxon>
        <taxon>Gammaproteobacteria</taxon>
        <taxon>Alteromonadales</taxon>
        <taxon>Idiomarinaceae</taxon>
        <taxon>Aliidiomarina</taxon>
    </lineage>
</organism>
<evidence type="ECO:0000259" key="1">
    <source>
        <dbReference type="Pfam" id="PF04965"/>
    </source>
</evidence>
<dbReference type="AlphaFoldDB" id="A0A432WB53"/>
<evidence type="ECO:0000313" key="2">
    <source>
        <dbReference type="EMBL" id="RUO28193.1"/>
    </source>
</evidence>